<accession>A0ABW4N3J4</accession>
<dbReference type="InterPro" id="IPR029063">
    <property type="entry name" value="SAM-dependent_MTases_sf"/>
</dbReference>
<dbReference type="Proteomes" id="UP001597237">
    <property type="component" value="Unassembled WGS sequence"/>
</dbReference>
<sequence>MPTQETLNPYGSLCAEIYDIDKPAGSLSDVPFYLARLKGIAGPILEPAVGSGRMLIPLLEAGCEVEGFDASDHMLENCRRNCQARGLPAPVRKARFQDFAYERRFAAVICPVSTFTFVFEFGEALDVLRRFRDHLEPGGLLMIDLPVLGAMWTDAHAIRTWTAANGDLLRFENQLVETDPLAQTSLSHMRYERWREGRLIESELEVMKGRFWGREEFAMALERCGFGQVQVFGNYNRARPPRSTDRGLTFEAMAI</sequence>
<dbReference type="GO" id="GO:0032259">
    <property type="term" value="P:methylation"/>
    <property type="evidence" value="ECO:0007669"/>
    <property type="project" value="UniProtKB-KW"/>
</dbReference>
<evidence type="ECO:0000313" key="3">
    <source>
        <dbReference type="Proteomes" id="UP001597237"/>
    </source>
</evidence>
<dbReference type="InterPro" id="IPR041698">
    <property type="entry name" value="Methyltransf_25"/>
</dbReference>
<dbReference type="GO" id="GO:0061542">
    <property type="term" value="F:3-demethylubiquinol 3-O-methyltransferase activity"/>
    <property type="evidence" value="ECO:0007669"/>
    <property type="project" value="UniProtKB-EC"/>
</dbReference>
<dbReference type="CDD" id="cd02440">
    <property type="entry name" value="AdoMet_MTases"/>
    <property type="match status" value="1"/>
</dbReference>
<keyword evidence="2" id="KW-0808">Transferase</keyword>
<dbReference type="EC" id="2.1.1.64" evidence="2"/>
<evidence type="ECO:0000313" key="2">
    <source>
        <dbReference type="EMBL" id="MFD1784462.1"/>
    </source>
</evidence>
<dbReference type="EMBL" id="JBHUEY010000001">
    <property type="protein sequence ID" value="MFD1784462.1"/>
    <property type="molecule type" value="Genomic_DNA"/>
</dbReference>
<evidence type="ECO:0000259" key="1">
    <source>
        <dbReference type="Pfam" id="PF13649"/>
    </source>
</evidence>
<protein>
    <submittedName>
        <fullName evidence="2">Class I SAM-dependent methyltransferase</fullName>
        <ecNumber evidence="2">2.1.1.222</ecNumber>
        <ecNumber evidence="2">2.1.1.64</ecNumber>
    </submittedName>
</protein>
<proteinExistence type="predicted"/>
<keyword evidence="2" id="KW-0489">Methyltransferase</keyword>
<gene>
    <name evidence="2" type="ORF">ACFSC0_13730</name>
</gene>
<comment type="caution">
    <text evidence="2">The sequence shown here is derived from an EMBL/GenBank/DDBJ whole genome shotgun (WGS) entry which is preliminary data.</text>
</comment>
<reference evidence="3" key="1">
    <citation type="journal article" date="2019" name="Int. J. Syst. Evol. Microbiol.">
        <title>The Global Catalogue of Microorganisms (GCM) 10K type strain sequencing project: providing services to taxonomists for standard genome sequencing and annotation.</title>
        <authorList>
            <consortium name="The Broad Institute Genomics Platform"/>
            <consortium name="The Broad Institute Genome Sequencing Center for Infectious Disease"/>
            <person name="Wu L."/>
            <person name="Ma J."/>
        </authorList>
    </citation>
    <scope>NUCLEOTIDE SEQUENCE [LARGE SCALE GENOMIC DNA]</scope>
    <source>
        <strain evidence="3">DFY28</strain>
    </source>
</reference>
<name>A0ABW4N3J4_9CAUL</name>
<organism evidence="2 3">
    <name type="scientific">Phenylobacterium terrae</name>
    <dbReference type="NCBI Taxonomy" id="2665495"/>
    <lineage>
        <taxon>Bacteria</taxon>
        <taxon>Pseudomonadati</taxon>
        <taxon>Pseudomonadota</taxon>
        <taxon>Alphaproteobacteria</taxon>
        <taxon>Caulobacterales</taxon>
        <taxon>Caulobacteraceae</taxon>
        <taxon>Phenylobacterium</taxon>
    </lineage>
</organism>
<dbReference type="Gene3D" id="2.20.130.10">
    <property type="entry name" value="CAC2371-like domains"/>
    <property type="match status" value="1"/>
</dbReference>
<dbReference type="Gene3D" id="3.40.50.150">
    <property type="entry name" value="Vaccinia Virus protein VP39"/>
    <property type="match status" value="1"/>
</dbReference>
<dbReference type="Pfam" id="PF13649">
    <property type="entry name" value="Methyltransf_25"/>
    <property type="match status" value="1"/>
</dbReference>
<dbReference type="RefSeq" id="WP_377283592.1">
    <property type="nucleotide sequence ID" value="NZ_JBHRSI010000009.1"/>
</dbReference>
<feature type="domain" description="Methyltransferase" evidence="1">
    <location>
        <begin position="44"/>
        <end position="139"/>
    </location>
</feature>
<dbReference type="EC" id="2.1.1.222" evidence="2"/>
<keyword evidence="3" id="KW-1185">Reference proteome</keyword>
<dbReference type="GO" id="GO:0102208">
    <property type="term" value="F:2-polyprenyl-6-hydroxyphenol methylase activity"/>
    <property type="evidence" value="ECO:0007669"/>
    <property type="project" value="UniProtKB-EC"/>
</dbReference>
<dbReference type="SUPFAM" id="SSF53335">
    <property type="entry name" value="S-adenosyl-L-methionine-dependent methyltransferases"/>
    <property type="match status" value="1"/>
</dbReference>